<dbReference type="RefSeq" id="WP_005945977.1">
    <property type="nucleotide sequence ID" value="NZ_CP136423.1"/>
</dbReference>
<gene>
    <name evidence="1" type="ORF">RUMHYD_00623</name>
</gene>
<dbReference type="AlphaFoldDB" id="C0CIF9"/>
<organism evidence="1 2">
    <name type="scientific">Blautia hydrogenotrophica (strain DSM 10507 / JCM 14656 / S5a33)</name>
    <name type="common">Ruminococcus hydrogenotrophicus</name>
    <dbReference type="NCBI Taxonomy" id="476272"/>
    <lineage>
        <taxon>Bacteria</taxon>
        <taxon>Bacillati</taxon>
        <taxon>Bacillota</taxon>
        <taxon>Clostridia</taxon>
        <taxon>Lachnospirales</taxon>
        <taxon>Lachnospiraceae</taxon>
        <taxon>Blautia</taxon>
    </lineage>
</organism>
<dbReference type="PATRIC" id="fig|476272.21.peg.3628"/>
<proteinExistence type="predicted"/>
<dbReference type="Proteomes" id="UP000003100">
    <property type="component" value="Unassembled WGS sequence"/>
</dbReference>
<accession>C0CIF9</accession>
<reference evidence="1 2" key="2">
    <citation type="submission" date="2009-02" db="EMBL/GenBank/DDBJ databases">
        <title>Draft genome sequence of Blautia hydrogenotrophica DSM 10507 (Ruminococcus hydrogenotrophicus DSM 10507).</title>
        <authorList>
            <person name="Sudarsanam P."/>
            <person name="Ley R."/>
            <person name="Guruge J."/>
            <person name="Turnbaugh P.J."/>
            <person name="Mahowald M."/>
            <person name="Liep D."/>
            <person name="Gordon J."/>
        </authorList>
    </citation>
    <scope>NUCLEOTIDE SEQUENCE [LARGE SCALE GENOMIC DNA]</scope>
    <source>
        <strain evidence="2">DSM 10507 / JCM 14656 / S5a33</strain>
    </source>
</reference>
<protein>
    <submittedName>
        <fullName evidence="1">Uncharacterized protein</fullName>
    </submittedName>
</protein>
<name>C0CIF9_BLAHS</name>
<sequence length="51" mass="5843">MVYGNENAENRTGTVAFNLSGVLPERIGNWLDQEYNIAVQTDLQWRLQGNF</sequence>
<dbReference type="InterPro" id="IPR015422">
    <property type="entry name" value="PyrdxlP-dep_Trfase_small"/>
</dbReference>
<evidence type="ECO:0000313" key="1">
    <source>
        <dbReference type="EMBL" id="EEG50457.1"/>
    </source>
</evidence>
<dbReference type="Gene3D" id="3.90.1150.10">
    <property type="entry name" value="Aspartate Aminotransferase, domain 1"/>
    <property type="match status" value="1"/>
</dbReference>
<dbReference type="HOGENOM" id="CLU_3096161_0_0_9"/>
<keyword evidence="2" id="KW-1185">Reference proteome</keyword>
<dbReference type="GeneID" id="98633785"/>
<comment type="caution">
    <text evidence="1">The sequence shown here is derived from an EMBL/GenBank/DDBJ whole genome shotgun (WGS) entry which is preliminary data.</text>
</comment>
<evidence type="ECO:0000313" key="2">
    <source>
        <dbReference type="Proteomes" id="UP000003100"/>
    </source>
</evidence>
<dbReference type="EMBL" id="ACBZ01000023">
    <property type="protein sequence ID" value="EEG50457.1"/>
    <property type="molecule type" value="Genomic_DNA"/>
</dbReference>
<reference evidence="1 2" key="1">
    <citation type="submission" date="2009-01" db="EMBL/GenBank/DDBJ databases">
        <authorList>
            <person name="Fulton L."/>
            <person name="Clifton S."/>
            <person name="Fulton B."/>
            <person name="Xu J."/>
            <person name="Minx P."/>
            <person name="Pepin K.H."/>
            <person name="Johnson M."/>
            <person name="Bhonagiri V."/>
            <person name="Nash W.E."/>
            <person name="Mardis E.R."/>
            <person name="Wilson R.K."/>
        </authorList>
    </citation>
    <scope>NUCLEOTIDE SEQUENCE [LARGE SCALE GENOMIC DNA]</scope>
    <source>
        <strain evidence="2">DSM 10507 / JCM 14656 / S5a33</strain>
    </source>
</reference>